<name>A0A4R7HVC2_9ACTN</name>
<feature type="region of interest" description="Disordered" evidence="4">
    <location>
        <begin position="68"/>
        <end position="88"/>
    </location>
</feature>
<gene>
    <name evidence="5" type="ORF">BDK89_0480</name>
</gene>
<dbReference type="Proteomes" id="UP000294558">
    <property type="component" value="Unassembled WGS sequence"/>
</dbReference>
<dbReference type="InterPro" id="IPR008920">
    <property type="entry name" value="TF_FadR/GntR_C"/>
</dbReference>
<evidence type="ECO:0000313" key="6">
    <source>
        <dbReference type="Proteomes" id="UP000294558"/>
    </source>
</evidence>
<keyword evidence="3" id="KW-0804">Transcription</keyword>
<keyword evidence="2" id="KW-0238">DNA-binding</keyword>
<organism evidence="5 6">
    <name type="scientific">Ilumatobacter fluminis</name>
    <dbReference type="NCBI Taxonomy" id="467091"/>
    <lineage>
        <taxon>Bacteria</taxon>
        <taxon>Bacillati</taxon>
        <taxon>Actinomycetota</taxon>
        <taxon>Acidimicrobiia</taxon>
        <taxon>Acidimicrobiales</taxon>
        <taxon>Ilumatobacteraceae</taxon>
        <taxon>Ilumatobacter</taxon>
    </lineage>
</organism>
<dbReference type="EMBL" id="SOAU01000001">
    <property type="protein sequence ID" value="TDT14921.1"/>
    <property type="molecule type" value="Genomic_DNA"/>
</dbReference>
<dbReference type="SUPFAM" id="SSF48008">
    <property type="entry name" value="GntR ligand-binding domain-like"/>
    <property type="match status" value="1"/>
</dbReference>
<dbReference type="GO" id="GO:0003677">
    <property type="term" value="F:DNA binding"/>
    <property type="evidence" value="ECO:0007669"/>
    <property type="project" value="UniProtKB-KW"/>
</dbReference>
<keyword evidence="1" id="KW-0805">Transcription regulation</keyword>
<evidence type="ECO:0000313" key="5">
    <source>
        <dbReference type="EMBL" id="TDT14921.1"/>
    </source>
</evidence>
<evidence type="ECO:0000256" key="3">
    <source>
        <dbReference type="ARBA" id="ARBA00023163"/>
    </source>
</evidence>
<sequence>MLEAWDRVGDETLLLMTQLSLADSTRHGPSGDHAGIVDAIEQRDSDLAVGLLERHLLRAEGVINESLRSAPPSPIGALTDASTNQPRG</sequence>
<proteinExistence type="predicted"/>
<evidence type="ECO:0008006" key="7">
    <source>
        <dbReference type="Google" id="ProtNLM"/>
    </source>
</evidence>
<protein>
    <recommendedName>
        <fullName evidence="7">FCD domain-containing protein</fullName>
    </recommendedName>
</protein>
<accession>A0A4R7HVC2</accession>
<dbReference type="AlphaFoldDB" id="A0A4R7HVC2"/>
<evidence type="ECO:0000256" key="2">
    <source>
        <dbReference type="ARBA" id="ARBA00023125"/>
    </source>
</evidence>
<reference evidence="5 6" key="1">
    <citation type="submission" date="2019-03" db="EMBL/GenBank/DDBJ databases">
        <title>Sequencing the genomes of 1000 actinobacteria strains.</title>
        <authorList>
            <person name="Klenk H.-P."/>
        </authorList>
    </citation>
    <scope>NUCLEOTIDE SEQUENCE [LARGE SCALE GENOMIC DNA]</scope>
    <source>
        <strain evidence="5 6">DSM 18936</strain>
    </source>
</reference>
<dbReference type="Gene3D" id="1.20.120.530">
    <property type="entry name" value="GntR ligand-binding domain-like"/>
    <property type="match status" value="1"/>
</dbReference>
<keyword evidence="6" id="KW-1185">Reference proteome</keyword>
<comment type="caution">
    <text evidence="5">The sequence shown here is derived from an EMBL/GenBank/DDBJ whole genome shotgun (WGS) entry which is preliminary data.</text>
</comment>
<evidence type="ECO:0000256" key="1">
    <source>
        <dbReference type="ARBA" id="ARBA00023015"/>
    </source>
</evidence>
<evidence type="ECO:0000256" key="4">
    <source>
        <dbReference type="SAM" id="MobiDB-lite"/>
    </source>
</evidence>